<feature type="transmembrane region" description="Helical" evidence="1">
    <location>
        <begin position="84"/>
        <end position="105"/>
    </location>
</feature>
<dbReference type="eggNOG" id="ENOG502S2K4">
    <property type="taxonomic scope" value="Eukaryota"/>
</dbReference>
<dbReference type="InParanoid" id="G0VGQ0"/>
<keyword evidence="3" id="KW-1185">Reference proteome</keyword>
<dbReference type="PANTHER" id="PTHR22696:SF1">
    <property type="entry name" value="E3 UBIQUITIN-PROTEIN LIGASE RNF26"/>
    <property type="match status" value="1"/>
</dbReference>
<dbReference type="OMA" id="CFALCED"/>
<dbReference type="GeneID" id="96904319"/>
<dbReference type="InterPro" id="IPR013083">
    <property type="entry name" value="Znf_RING/FYVE/PHD"/>
</dbReference>
<reference evidence="2 3" key="1">
    <citation type="journal article" date="2011" name="Proc. Natl. Acad. Sci. U.S.A.">
        <title>Evolutionary erosion of yeast sex chromosomes by mating-type switching accidents.</title>
        <authorList>
            <person name="Gordon J.L."/>
            <person name="Armisen D."/>
            <person name="Proux-Wera E."/>
            <person name="Oheigeartaigh S.S."/>
            <person name="Byrne K.P."/>
            <person name="Wolfe K.H."/>
        </authorList>
    </citation>
    <scope>NUCLEOTIDE SEQUENCE [LARGE SCALE GENOMIC DNA]</scope>
    <source>
        <strain evidence="3">ATCC 76901 / BCRC 22586 / CBS 4309 / NBRC 1992 / NRRL Y-12630</strain>
    </source>
</reference>
<gene>
    <name evidence="2" type="primary">NCAS0F01870</name>
    <name evidence="2" type="ordered locus">NCAS_0F01870</name>
</gene>
<feature type="transmembrane region" description="Helical" evidence="1">
    <location>
        <begin position="117"/>
        <end position="136"/>
    </location>
</feature>
<keyword evidence="1" id="KW-1133">Transmembrane helix</keyword>
<dbReference type="Gene3D" id="3.30.40.10">
    <property type="entry name" value="Zinc/RING finger domain, C3HC4 (zinc finger)"/>
    <property type="match status" value="1"/>
</dbReference>
<dbReference type="OrthoDB" id="66726at2759"/>
<protein>
    <recommendedName>
        <fullName evidence="4">RING-type domain-containing protein</fullName>
    </recommendedName>
</protein>
<accession>G0VGQ0</accession>
<name>G0VGQ0_NAUCA</name>
<dbReference type="GO" id="GO:0061630">
    <property type="term" value="F:ubiquitin protein ligase activity"/>
    <property type="evidence" value="ECO:0007669"/>
    <property type="project" value="TreeGrafter"/>
</dbReference>
<feature type="transmembrane region" description="Helical" evidence="1">
    <location>
        <begin position="272"/>
        <end position="291"/>
    </location>
</feature>
<evidence type="ECO:0008006" key="4">
    <source>
        <dbReference type="Google" id="ProtNLM"/>
    </source>
</evidence>
<dbReference type="FunCoup" id="G0VGQ0">
    <property type="interactions" value="31"/>
</dbReference>
<dbReference type="RefSeq" id="XP_003677026.1">
    <property type="nucleotide sequence ID" value="XM_003676978.1"/>
</dbReference>
<evidence type="ECO:0000313" key="3">
    <source>
        <dbReference type="Proteomes" id="UP000001640"/>
    </source>
</evidence>
<dbReference type="KEGG" id="ncs:NCAS_0F01870"/>
<dbReference type="PANTHER" id="PTHR22696">
    <property type="entry name" value="E3 UBIQUITIN-PROTEIN LIGASE RNF26"/>
    <property type="match status" value="1"/>
</dbReference>
<dbReference type="EMBL" id="HE576757">
    <property type="protein sequence ID" value="CCC70671.1"/>
    <property type="molecule type" value="Genomic_DNA"/>
</dbReference>
<proteinExistence type="predicted"/>
<evidence type="ECO:0000256" key="1">
    <source>
        <dbReference type="SAM" id="Phobius"/>
    </source>
</evidence>
<keyword evidence="1" id="KW-0812">Transmembrane</keyword>
<sequence>MNVTESTYNTTIVLMEAAPYLNQSMHTLLPGSSHAAIFINTPYQVLLSLKAAIAMQFHVAKSSVEDYPSFHALLDSVEFFCSRQAILCLATALIINKFITGFIVFRGRNPRLFSMKAWYNPLLHLSSIAILSYYLIRPLRKDFQNPELYMRLDVTSFIFAWSLLTESILSLSFDRTPLESSDATLFELCLYMFILKQQGENHVSAPLALDCMLTMANRLLIHTLEFFQCRKYRLLGSTITSLTHLFFTVRRVYLYKGDMTKLSTFTTYFPRFFFVCVILTSLLCYLLAIIVRFDGSFEHIKDLEAFSFMDHLISHLNCTGEEDFTLVAGKLATMLCVGISSKDGKLNAEFSPLIVPDKINTKFMNNGYSNRIKEVVDYDETTSTAKKMNGFTSKHLLPEIFGLHHLYNFLDIIRNYRRNKLSHRIANQPDITGESRIIIDKPGTVEQEMDDDQLNFNENGEEDSDTYDYEYNDTNMHDSYSDSSESEFEFEQEIEDVVENNELIDMCTTMNNDDMDWMTHLLPILKYHYETGTVATRSMYQRDHNSNHVKHNTCINATSTDDPVTSDDDDDIADLSCVVCKINPRNVVLWPCRCFALCNDCRVSLAVRDYKKCVCCRADVHGFTSVKVQNEKS</sequence>
<dbReference type="HOGENOM" id="CLU_026112_0_0_1"/>
<organism evidence="2 3">
    <name type="scientific">Naumovozyma castellii</name>
    <name type="common">Yeast</name>
    <name type="synonym">Saccharomyces castellii</name>
    <dbReference type="NCBI Taxonomy" id="27288"/>
    <lineage>
        <taxon>Eukaryota</taxon>
        <taxon>Fungi</taxon>
        <taxon>Dikarya</taxon>
        <taxon>Ascomycota</taxon>
        <taxon>Saccharomycotina</taxon>
        <taxon>Saccharomycetes</taxon>
        <taxon>Saccharomycetales</taxon>
        <taxon>Saccharomycetaceae</taxon>
        <taxon>Naumovozyma</taxon>
    </lineage>
</organism>
<dbReference type="GO" id="GO:0006511">
    <property type="term" value="P:ubiquitin-dependent protein catabolic process"/>
    <property type="evidence" value="ECO:0007669"/>
    <property type="project" value="TreeGrafter"/>
</dbReference>
<reference key="2">
    <citation type="submission" date="2011-08" db="EMBL/GenBank/DDBJ databases">
        <title>Genome sequence of Naumovozyma castellii.</title>
        <authorList>
            <person name="Gordon J.L."/>
            <person name="Armisen D."/>
            <person name="Proux-Wera E."/>
            <person name="OhEigeartaigh S.S."/>
            <person name="Byrne K.P."/>
            <person name="Wolfe K.H."/>
        </authorList>
    </citation>
    <scope>NUCLEOTIDE SEQUENCE</scope>
    <source>
        <strain>Type strain:CBS 4309</strain>
    </source>
</reference>
<dbReference type="Proteomes" id="UP000001640">
    <property type="component" value="Chromosome 6"/>
</dbReference>
<evidence type="ECO:0000313" key="2">
    <source>
        <dbReference type="EMBL" id="CCC70671.1"/>
    </source>
</evidence>
<dbReference type="Pfam" id="PF13920">
    <property type="entry name" value="zf-C3HC4_3"/>
    <property type="match status" value="1"/>
</dbReference>
<keyword evidence="1" id="KW-0472">Membrane</keyword>
<dbReference type="AlphaFoldDB" id="G0VGQ0"/>
<dbReference type="GO" id="GO:0016567">
    <property type="term" value="P:protein ubiquitination"/>
    <property type="evidence" value="ECO:0007669"/>
    <property type="project" value="TreeGrafter"/>
</dbReference>